<evidence type="ECO:0000256" key="1">
    <source>
        <dbReference type="SAM" id="MobiDB-lite"/>
    </source>
</evidence>
<dbReference type="EMBL" id="JAGMUX010000041">
    <property type="protein sequence ID" value="KAH7204890.1"/>
    <property type="molecule type" value="Genomic_DNA"/>
</dbReference>
<dbReference type="RefSeq" id="XP_046040870.1">
    <property type="nucleotide sequence ID" value="XM_046200540.1"/>
</dbReference>
<feature type="compositionally biased region" description="Low complexity" evidence="1">
    <location>
        <begin position="20"/>
        <end position="35"/>
    </location>
</feature>
<evidence type="ECO:0000313" key="4">
    <source>
        <dbReference type="Proteomes" id="UP000720189"/>
    </source>
</evidence>
<evidence type="ECO:0000313" key="3">
    <source>
        <dbReference type="EMBL" id="KAH7204890.1"/>
    </source>
</evidence>
<dbReference type="Gene3D" id="3.50.50.60">
    <property type="entry name" value="FAD/NAD(P)-binding domain"/>
    <property type="match status" value="1"/>
</dbReference>
<dbReference type="OrthoDB" id="413885at2759"/>
<dbReference type="InterPro" id="IPR036188">
    <property type="entry name" value="FAD/NAD-bd_sf"/>
</dbReference>
<organism evidence="3 4">
    <name type="scientific">Fusarium redolens</name>
    <dbReference type="NCBI Taxonomy" id="48865"/>
    <lineage>
        <taxon>Eukaryota</taxon>
        <taxon>Fungi</taxon>
        <taxon>Dikarya</taxon>
        <taxon>Ascomycota</taxon>
        <taxon>Pezizomycotina</taxon>
        <taxon>Sordariomycetes</taxon>
        <taxon>Hypocreomycetidae</taxon>
        <taxon>Hypocreales</taxon>
        <taxon>Nectriaceae</taxon>
        <taxon>Fusarium</taxon>
        <taxon>Fusarium redolens species complex</taxon>
    </lineage>
</organism>
<protein>
    <recommendedName>
        <fullName evidence="5">Glucose-methanol-choline oxidoreductase N-terminal domain-containing protein</fullName>
    </recommendedName>
</protein>
<evidence type="ECO:0008006" key="5">
    <source>
        <dbReference type="Google" id="ProtNLM"/>
    </source>
</evidence>
<dbReference type="SUPFAM" id="SSF51905">
    <property type="entry name" value="FAD/NAD(P)-binding domain"/>
    <property type="match status" value="1"/>
</dbReference>
<evidence type="ECO:0000256" key="2">
    <source>
        <dbReference type="SAM" id="SignalP"/>
    </source>
</evidence>
<reference evidence="3" key="1">
    <citation type="journal article" date="2021" name="Nat. Commun.">
        <title>Genetic determinants of endophytism in the Arabidopsis root mycobiome.</title>
        <authorList>
            <person name="Mesny F."/>
            <person name="Miyauchi S."/>
            <person name="Thiergart T."/>
            <person name="Pickel B."/>
            <person name="Atanasova L."/>
            <person name="Karlsson M."/>
            <person name="Huettel B."/>
            <person name="Barry K.W."/>
            <person name="Haridas S."/>
            <person name="Chen C."/>
            <person name="Bauer D."/>
            <person name="Andreopoulos W."/>
            <person name="Pangilinan J."/>
            <person name="LaButti K."/>
            <person name="Riley R."/>
            <person name="Lipzen A."/>
            <person name="Clum A."/>
            <person name="Drula E."/>
            <person name="Henrissat B."/>
            <person name="Kohler A."/>
            <person name="Grigoriev I.V."/>
            <person name="Martin F.M."/>
            <person name="Hacquard S."/>
        </authorList>
    </citation>
    <scope>NUCLEOTIDE SEQUENCE</scope>
    <source>
        <strain evidence="3">MPI-CAGE-AT-0023</strain>
    </source>
</reference>
<proteinExistence type="predicted"/>
<feature type="region of interest" description="Disordered" evidence="1">
    <location>
        <begin position="18"/>
        <end position="37"/>
    </location>
</feature>
<name>A0A9P9JP03_FUSRE</name>
<dbReference type="AlphaFoldDB" id="A0A9P9JP03"/>
<comment type="caution">
    <text evidence="3">The sequence shown here is derived from an EMBL/GenBank/DDBJ whole genome shotgun (WGS) entry which is preliminary data.</text>
</comment>
<dbReference type="GeneID" id="70230494"/>
<feature type="chain" id="PRO_5040303383" description="Glucose-methanol-choline oxidoreductase N-terminal domain-containing protein" evidence="2">
    <location>
        <begin position="19"/>
        <end position="81"/>
    </location>
</feature>
<keyword evidence="4" id="KW-1185">Reference proteome</keyword>
<sequence length="81" mass="8293">MVSFRSLWLLALAPFAHGGPTSTATSQPTSTAEPSGTPVLDKTYDYIIVSGNAGGLPITNCLSEAGKKVLLIKKGPLSSGC</sequence>
<accession>A0A9P9JP03</accession>
<feature type="signal peptide" evidence="2">
    <location>
        <begin position="1"/>
        <end position="18"/>
    </location>
</feature>
<dbReference type="Proteomes" id="UP000720189">
    <property type="component" value="Unassembled WGS sequence"/>
</dbReference>
<keyword evidence="2" id="KW-0732">Signal</keyword>
<gene>
    <name evidence="3" type="ORF">BKA55DRAFT_698689</name>
</gene>